<dbReference type="FunFam" id="3.90.70.10:FF:000332">
    <property type="entry name" value="Cathepsin L1"/>
    <property type="match status" value="1"/>
</dbReference>
<evidence type="ECO:0000313" key="4">
    <source>
        <dbReference type="EMBL" id="GMR54903.1"/>
    </source>
</evidence>
<reference evidence="5" key="1">
    <citation type="submission" date="2022-10" db="EMBL/GenBank/DDBJ databases">
        <title>Genome assembly of Pristionchus species.</title>
        <authorList>
            <person name="Yoshida K."/>
            <person name="Sommer R.J."/>
        </authorList>
    </citation>
    <scope>NUCLEOTIDE SEQUENCE [LARGE SCALE GENOMIC DNA]</scope>
    <source>
        <strain evidence="5">RS5460</strain>
    </source>
</reference>
<evidence type="ECO:0000313" key="5">
    <source>
        <dbReference type="Proteomes" id="UP001328107"/>
    </source>
</evidence>
<dbReference type="SMART" id="SM00645">
    <property type="entry name" value="Pept_C1"/>
    <property type="match status" value="1"/>
</dbReference>
<keyword evidence="5" id="KW-1185">Reference proteome</keyword>
<accession>A0AAN5D1N2</accession>
<feature type="non-terminal residue" evidence="4">
    <location>
        <position position="1"/>
    </location>
</feature>
<dbReference type="Gene3D" id="3.90.70.10">
    <property type="entry name" value="Cysteine proteinases"/>
    <property type="match status" value="1"/>
</dbReference>
<dbReference type="Pfam" id="PF00112">
    <property type="entry name" value="Peptidase_C1"/>
    <property type="match status" value="1"/>
</dbReference>
<dbReference type="InterPro" id="IPR038765">
    <property type="entry name" value="Papain-like_cys_pep_sf"/>
</dbReference>
<evidence type="ECO:0000256" key="2">
    <source>
        <dbReference type="ARBA" id="ARBA00023157"/>
    </source>
</evidence>
<gene>
    <name evidence="4" type="ORF">PMAYCL1PPCAC_25098</name>
</gene>
<dbReference type="InterPro" id="IPR013128">
    <property type="entry name" value="Peptidase_C1A"/>
</dbReference>
<dbReference type="PRINTS" id="PR00705">
    <property type="entry name" value="PAPAIN"/>
</dbReference>
<dbReference type="InterPro" id="IPR000668">
    <property type="entry name" value="Peptidase_C1A_C"/>
</dbReference>
<proteinExistence type="inferred from homology"/>
<comment type="similarity">
    <text evidence="1">Belongs to the peptidase C1 family.</text>
</comment>
<evidence type="ECO:0000259" key="3">
    <source>
        <dbReference type="SMART" id="SM00645"/>
    </source>
</evidence>
<dbReference type="CDD" id="cd02248">
    <property type="entry name" value="Peptidase_C1A"/>
    <property type="match status" value="1"/>
</dbReference>
<keyword evidence="2" id="KW-1015">Disulfide bond</keyword>
<dbReference type="SUPFAM" id="SSF54001">
    <property type="entry name" value="Cysteine proteinases"/>
    <property type="match status" value="1"/>
</dbReference>
<dbReference type="GO" id="GO:0006508">
    <property type="term" value="P:proteolysis"/>
    <property type="evidence" value="ECO:0007669"/>
    <property type="project" value="InterPro"/>
</dbReference>
<dbReference type="EMBL" id="BTRK01000005">
    <property type="protein sequence ID" value="GMR54903.1"/>
    <property type="molecule type" value="Genomic_DNA"/>
</dbReference>
<dbReference type="Proteomes" id="UP001328107">
    <property type="component" value="Unassembled WGS sequence"/>
</dbReference>
<sequence length="222" mass="24171">LPPAMDWSTRGIVNRVKEQGACSSSWAFSVTGALEGQHAIQKGARVDLSEQQLIDCATNGANAGCSGGSMIDAYEYIMQNNGLDTEPTYPYVGEVLFVHQQYCHPRKDTIGETMSGFRYIASGSEEDLMDAVAFVGPVSVAVDASHQELRNFVTGIYYEPACNSNPNLAMLVVGYGFDSKEGDYWILKNAWGTSWGEKGYMKLARNRNNHCGIASMATTPTL</sequence>
<comment type="caution">
    <text evidence="4">The sequence shown here is derived from an EMBL/GenBank/DDBJ whole genome shotgun (WGS) entry which is preliminary data.</text>
</comment>
<evidence type="ECO:0000256" key="1">
    <source>
        <dbReference type="ARBA" id="ARBA00008455"/>
    </source>
</evidence>
<protein>
    <recommendedName>
        <fullName evidence="3">Peptidase C1A papain C-terminal domain-containing protein</fullName>
    </recommendedName>
</protein>
<dbReference type="InterPro" id="IPR039417">
    <property type="entry name" value="Peptidase_C1A_papain-like"/>
</dbReference>
<dbReference type="GO" id="GO:0008234">
    <property type="term" value="F:cysteine-type peptidase activity"/>
    <property type="evidence" value="ECO:0007669"/>
    <property type="project" value="InterPro"/>
</dbReference>
<organism evidence="4 5">
    <name type="scientific">Pristionchus mayeri</name>
    <dbReference type="NCBI Taxonomy" id="1317129"/>
    <lineage>
        <taxon>Eukaryota</taxon>
        <taxon>Metazoa</taxon>
        <taxon>Ecdysozoa</taxon>
        <taxon>Nematoda</taxon>
        <taxon>Chromadorea</taxon>
        <taxon>Rhabditida</taxon>
        <taxon>Rhabditina</taxon>
        <taxon>Diplogasteromorpha</taxon>
        <taxon>Diplogasteroidea</taxon>
        <taxon>Neodiplogasteridae</taxon>
        <taxon>Pristionchus</taxon>
    </lineage>
</organism>
<name>A0AAN5D1N2_9BILA</name>
<dbReference type="AlphaFoldDB" id="A0AAN5D1N2"/>
<dbReference type="PANTHER" id="PTHR12411">
    <property type="entry name" value="CYSTEINE PROTEASE FAMILY C1-RELATED"/>
    <property type="match status" value="1"/>
</dbReference>
<feature type="domain" description="Peptidase C1A papain C-terminal" evidence="3">
    <location>
        <begin position="1"/>
        <end position="221"/>
    </location>
</feature>